<sequence length="147" mass="16761">MEDHKTILLVEDNPQDEKLILRTLRRINLANEVFVVRDGQQALDYLLREGDFSQRQGGNPTVVMLDVNLPRVSGIEVLERLRQDERTHLLPIVMLTSSDEEQDRMRSYAGGANSFVRKPLDFAQFAETVAQLGVYWLAVNQAPGRPE</sequence>
<evidence type="ECO:0000313" key="3">
    <source>
        <dbReference type="EMBL" id="TGU71272.1"/>
    </source>
</evidence>
<dbReference type="InterPro" id="IPR011006">
    <property type="entry name" value="CheY-like_superfamily"/>
</dbReference>
<feature type="domain" description="Response regulatory" evidence="2">
    <location>
        <begin position="6"/>
        <end position="133"/>
    </location>
</feature>
<gene>
    <name evidence="3" type="ORF">E4633_13090</name>
</gene>
<dbReference type="EMBL" id="SRSC01000003">
    <property type="protein sequence ID" value="TGU71272.1"/>
    <property type="molecule type" value="Genomic_DNA"/>
</dbReference>
<feature type="modified residue" description="4-aspartylphosphate" evidence="1">
    <location>
        <position position="66"/>
    </location>
</feature>
<comment type="caution">
    <text evidence="3">The sequence shown here is derived from an EMBL/GenBank/DDBJ whole genome shotgun (WGS) entry which is preliminary data.</text>
</comment>
<dbReference type="PROSITE" id="PS50110">
    <property type="entry name" value="RESPONSE_REGULATORY"/>
    <property type="match status" value="1"/>
</dbReference>
<dbReference type="SMART" id="SM00448">
    <property type="entry name" value="REC"/>
    <property type="match status" value="1"/>
</dbReference>
<dbReference type="InterPro" id="IPR001789">
    <property type="entry name" value="Sig_transdc_resp-reg_receiver"/>
</dbReference>
<dbReference type="Gene3D" id="3.40.50.2300">
    <property type="match status" value="1"/>
</dbReference>
<name>A0A4V3NZD2_9BACT</name>
<dbReference type="CDD" id="cd17557">
    <property type="entry name" value="REC_Rcp-like"/>
    <property type="match status" value="1"/>
</dbReference>
<protein>
    <submittedName>
        <fullName evidence="3">Response regulator</fullName>
    </submittedName>
</protein>
<keyword evidence="1" id="KW-0597">Phosphoprotein</keyword>
<keyword evidence="4" id="KW-1185">Reference proteome</keyword>
<dbReference type="AlphaFoldDB" id="A0A4V3NZD2"/>
<dbReference type="RefSeq" id="WP_135870717.1">
    <property type="nucleotide sequence ID" value="NZ_SRSC01000003.1"/>
</dbReference>
<dbReference type="Proteomes" id="UP000306416">
    <property type="component" value="Unassembled WGS sequence"/>
</dbReference>
<evidence type="ECO:0000259" key="2">
    <source>
        <dbReference type="PROSITE" id="PS50110"/>
    </source>
</evidence>
<organism evidence="3 4">
    <name type="scientific">Geomonas terrae</name>
    <dbReference type="NCBI Taxonomy" id="2562681"/>
    <lineage>
        <taxon>Bacteria</taxon>
        <taxon>Pseudomonadati</taxon>
        <taxon>Thermodesulfobacteriota</taxon>
        <taxon>Desulfuromonadia</taxon>
        <taxon>Geobacterales</taxon>
        <taxon>Geobacteraceae</taxon>
        <taxon>Geomonas</taxon>
    </lineage>
</organism>
<dbReference type="PANTHER" id="PTHR44520:SF1">
    <property type="entry name" value="TWO-COMPONENT SYSTEM REGULATORY PROTEIN"/>
    <property type="match status" value="1"/>
</dbReference>
<accession>A0A4V3NZD2</accession>
<evidence type="ECO:0000256" key="1">
    <source>
        <dbReference type="PROSITE-ProRule" id="PRU00169"/>
    </source>
</evidence>
<dbReference type="InterPro" id="IPR052893">
    <property type="entry name" value="TCS_response_regulator"/>
</dbReference>
<evidence type="ECO:0000313" key="4">
    <source>
        <dbReference type="Proteomes" id="UP000306416"/>
    </source>
</evidence>
<dbReference type="PANTHER" id="PTHR44520">
    <property type="entry name" value="RESPONSE REGULATOR RCP1-RELATED"/>
    <property type="match status" value="1"/>
</dbReference>
<proteinExistence type="predicted"/>
<reference evidence="3 4" key="1">
    <citation type="submission" date="2019-04" db="EMBL/GenBank/DDBJ databases">
        <title>Geobacter oryzae sp. nov., ferric-reducing bacteria isolated from paddy soil.</title>
        <authorList>
            <person name="Xu Z."/>
            <person name="Masuda Y."/>
            <person name="Itoh H."/>
            <person name="Senoo K."/>
        </authorList>
    </citation>
    <scope>NUCLEOTIDE SEQUENCE [LARGE SCALE GENOMIC DNA]</scope>
    <source>
        <strain evidence="3 4">Red111</strain>
    </source>
</reference>
<dbReference type="Pfam" id="PF00072">
    <property type="entry name" value="Response_reg"/>
    <property type="match status" value="1"/>
</dbReference>
<dbReference type="SUPFAM" id="SSF52172">
    <property type="entry name" value="CheY-like"/>
    <property type="match status" value="1"/>
</dbReference>
<dbReference type="GO" id="GO:0000160">
    <property type="term" value="P:phosphorelay signal transduction system"/>
    <property type="evidence" value="ECO:0007669"/>
    <property type="project" value="InterPro"/>
</dbReference>